<evidence type="ECO:0000313" key="2">
    <source>
        <dbReference type="Proteomes" id="UP000033109"/>
    </source>
</evidence>
<dbReference type="RefSeq" id="WP_046313192.1">
    <property type="nucleotide sequence ID" value="NZ_CBCSCY010000035.1"/>
</dbReference>
<dbReference type="AlphaFoldDB" id="A0A0E3ZGP3"/>
<accession>A0A0E3ZGP3</accession>
<evidence type="ECO:0008006" key="3">
    <source>
        <dbReference type="Google" id="ProtNLM"/>
    </source>
</evidence>
<sequence length="141" mass="16567">MSDHNLKFKEIKQNKFLTMSFAKQQKLLWNEWRGSILSEQLRENIFFACEFILANDVECMLADYVKMHAPSLSDQVWIATHSAELLQHRKLVRVANLLAQDVFQQKAIETIHEKASTVPLPCETREFLSMQEAMEWLLKEK</sequence>
<name>A0A0E3ZGP3_9BACT</name>
<dbReference type="KEGG" id="pko:PKOR_20640"/>
<dbReference type="OrthoDB" id="851916at2"/>
<dbReference type="HOGENOM" id="CLU_1823581_0_0_10"/>
<dbReference type="PATRIC" id="fig|400092.3.peg.4531"/>
<evidence type="ECO:0000313" key="1">
    <source>
        <dbReference type="EMBL" id="AKD05038.1"/>
    </source>
</evidence>
<protein>
    <recommendedName>
        <fullName evidence="3">STAS/SEC14 domain-containing protein</fullName>
    </recommendedName>
</protein>
<proteinExistence type="predicted"/>
<organism evidence="1 2">
    <name type="scientific">Pontibacter korlensis</name>
    <dbReference type="NCBI Taxonomy" id="400092"/>
    <lineage>
        <taxon>Bacteria</taxon>
        <taxon>Pseudomonadati</taxon>
        <taxon>Bacteroidota</taxon>
        <taxon>Cytophagia</taxon>
        <taxon>Cytophagales</taxon>
        <taxon>Hymenobacteraceae</taxon>
        <taxon>Pontibacter</taxon>
    </lineage>
</organism>
<gene>
    <name evidence="1" type="ORF">PKOR_20640</name>
</gene>
<dbReference type="Proteomes" id="UP000033109">
    <property type="component" value="Chromosome"/>
</dbReference>
<keyword evidence="2" id="KW-1185">Reference proteome</keyword>
<dbReference type="EMBL" id="CP009621">
    <property type="protein sequence ID" value="AKD05038.1"/>
    <property type="molecule type" value="Genomic_DNA"/>
</dbReference>
<reference evidence="1 2" key="1">
    <citation type="journal article" date="2015" name="Sci. Rep.">
        <title>Unraveling adaptation of Pontibacter korlensis to radiation and infertility in desert through complete genome and comparative transcriptomic analysis.</title>
        <authorList>
            <person name="Dai J."/>
            <person name="Dai W."/>
            <person name="Qiu C."/>
            <person name="Yang Z."/>
            <person name="Zhang Y."/>
            <person name="Zhou M."/>
            <person name="Zhang L."/>
            <person name="Fang C."/>
            <person name="Gao Q."/>
            <person name="Yang Q."/>
            <person name="Li X."/>
            <person name="Wang Z."/>
            <person name="Wang Z."/>
            <person name="Jia Z."/>
            <person name="Chen X."/>
        </authorList>
    </citation>
    <scope>NUCLEOTIDE SEQUENCE [LARGE SCALE GENOMIC DNA]</scope>
    <source>
        <strain evidence="1 2">X14-1T</strain>
    </source>
</reference>